<organism evidence="8 9">
    <name type="scientific">Qipengyuania aurantiaca</name>
    <dbReference type="NCBI Taxonomy" id="2867233"/>
    <lineage>
        <taxon>Bacteria</taxon>
        <taxon>Pseudomonadati</taxon>
        <taxon>Pseudomonadota</taxon>
        <taxon>Alphaproteobacteria</taxon>
        <taxon>Sphingomonadales</taxon>
        <taxon>Erythrobacteraceae</taxon>
        <taxon>Qipengyuania</taxon>
    </lineage>
</organism>
<dbReference type="InterPro" id="IPR003594">
    <property type="entry name" value="HATPase_dom"/>
</dbReference>
<dbReference type="InterPro" id="IPR007891">
    <property type="entry name" value="CHASE3"/>
</dbReference>
<protein>
    <recommendedName>
        <fullName evidence="2">histidine kinase</fullName>
        <ecNumber evidence="2">2.7.13.3</ecNumber>
    </recommendedName>
</protein>
<dbReference type="EMBL" id="CP081295">
    <property type="protein sequence ID" value="QZD89544.1"/>
    <property type="molecule type" value="Genomic_DNA"/>
</dbReference>
<keyword evidence="6" id="KW-0812">Transmembrane</keyword>
<evidence type="ECO:0000256" key="3">
    <source>
        <dbReference type="ARBA" id="ARBA00022553"/>
    </source>
</evidence>
<evidence type="ECO:0000313" key="9">
    <source>
        <dbReference type="Proteomes" id="UP000824281"/>
    </source>
</evidence>
<name>A0ABX8ZKS5_9SPHN</name>
<evidence type="ECO:0000256" key="5">
    <source>
        <dbReference type="ARBA" id="ARBA00022777"/>
    </source>
</evidence>
<keyword evidence="5" id="KW-0418">Kinase</keyword>
<dbReference type="Gene3D" id="3.30.565.10">
    <property type="entry name" value="Histidine kinase-like ATPase, C-terminal domain"/>
    <property type="match status" value="1"/>
</dbReference>
<dbReference type="CDD" id="cd00075">
    <property type="entry name" value="HATPase"/>
    <property type="match status" value="1"/>
</dbReference>
<dbReference type="RefSeq" id="WP_221425025.1">
    <property type="nucleotide sequence ID" value="NZ_CP081295.1"/>
</dbReference>
<dbReference type="Pfam" id="PF02518">
    <property type="entry name" value="HATPase_c"/>
    <property type="match status" value="1"/>
</dbReference>
<evidence type="ECO:0000256" key="6">
    <source>
        <dbReference type="SAM" id="Phobius"/>
    </source>
</evidence>
<reference evidence="8 9" key="1">
    <citation type="submission" date="2021-08" db="EMBL/GenBank/DDBJ databases">
        <title>Comparative Genomics Analysis of the Genus Qipengyuania Reveals Extensive Genetic Diversity and Metabolic Versatility, Including the Description of Fifteen Novel Species.</title>
        <authorList>
            <person name="Liu Y."/>
        </authorList>
    </citation>
    <scope>NUCLEOTIDE SEQUENCE [LARGE SCALE GENOMIC DNA]</scope>
    <source>
        <strain evidence="8 9">1NDH13</strain>
    </source>
</reference>
<comment type="catalytic activity">
    <reaction evidence="1">
        <text>ATP + protein L-histidine = ADP + protein N-phospho-L-histidine.</text>
        <dbReference type="EC" id="2.7.13.3"/>
    </reaction>
</comment>
<dbReference type="SMART" id="SM00388">
    <property type="entry name" value="HisKA"/>
    <property type="match status" value="1"/>
</dbReference>
<dbReference type="PRINTS" id="PR00344">
    <property type="entry name" value="BCTRLSENSOR"/>
</dbReference>
<accession>A0ABX8ZKS5</accession>
<proteinExistence type="predicted"/>
<evidence type="ECO:0000256" key="2">
    <source>
        <dbReference type="ARBA" id="ARBA00012438"/>
    </source>
</evidence>
<sequence>MPEAVRQRYEKIGRRRVLSLLGVGFGLLAIAIIAAIVTLGSISEDTDEVELVLERQAAIDSLATYNEQISAGRRGFLLQPDPAFARTVREASTDFETEQARLEDMLEMREQRERLDQIKTLNAQRTVLIDAMFSAPDEAFAEARNLDFNEDTGVLITQEIRQIAEEMSAFEAEELVRRNRAQLDSLKLFYVVGGIALLLLLGVLISAVLVVLRYNRELAAAQVGLRDANLGLEKAVQNRTAELMRANEEIQRFAYIVSHDLRSPLVNVLGFTAELDEARKIIREHLEELYEAHPKLRDEATWLAVDEDLPEALGFIRSSTEKMDRLINSILELSRQGRRKLQPETLDMEELVQAIADSIHQFAEDAGATVEVKSIPELESDRIAVEQILQNLIENAIKYSSPDRAGEIIVEGSKAVGTVRIDVIDNGRGIAPEDQERIFELFRRAGTQDREGEGLGLANVRALAYRLGGTIEVESELDRGSRFRLSLPANFVAQEALA</sequence>
<dbReference type="PROSITE" id="PS50109">
    <property type="entry name" value="HIS_KIN"/>
    <property type="match status" value="1"/>
</dbReference>
<dbReference type="EC" id="2.7.13.3" evidence="2"/>
<keyword evidence="4" id="KW-0808">Transferase</keyword>
<feature type="domain" description="Histidine kinase" evidence="7">
    <location>
        <begin position="256"/>
        <end position="491"/>
    </location>
</feature>
<dbReference type="InterPro" id="IPR050351">
    <property type="entry name" value="BphY/WalK/GraS-like"/>
</dbReference>
<dbReference type="CDD" id="cd00082">
    <property type="entry name" value="HisKA"/>
    <property type="match status" value="1"/>
</dbReference>
<evidence type="ECO:0000259" key="7">
    <source>
        <dbReference type="PROSITE" id="PS50109"/>
    </source>
</evidence>
<dbReference type="InterPro" id="IPR004358">
    <property type="entry name" value="Sig_transdc_His_kin-like_C"/>
</dbReference>
<evidence type="ECO:0000256" key="4">
    <source>
        <dbReference type="ARBA" id="ARBA00022679"/>
    </source>
</evidence>
<evidence type="ECO:0000313" key="8">
    <source>
        <dbReference type="EMBL" id="QZD89544.1"/>
    </source>
</evidence>
<feature type="transmembrane region" description="Helical" evidence="6">
    <location>
        <begin position="188"/>
        <end position="212"/>
    </location>
</feature>
<dbReference type="InterPro" id="IPR036097">
    <property type="entry name" value="HisK_dim/P_sf"/>
</dbReference>
<dbReference type="Proteomes" id="UP000824281">
    <property type="component" value="Chromosome"/>
</dbReference>
<gene>
    <name evidence="8" type="ORF">K3148_12140</name>
</gene>
<keyword evidence="9" id="KW-1185">Reference proteome</keyword>
<keyword evidence="6" id="KW-1133">Transmembrane helix</keyword>
<dbReference type="InterPro" id="IPR003661">
    <property type="entry name" value="HisK_dim/P_dom"/>
</dbReference>
<keyword evidence="3" id="KW-0597">Phosphoprotein</keyword>
<dbReference type="Gene3D" id="1.10.287.130">
    <property type="match status" value="1"/>
</dbReference>
<evidence type="ECO:0000256" key="1">
    <source>
        <dbReference type="ARBA" id="ARBA00000085"/>
    </source>
</evidence>
<keyword evidence="6" id="KW-0472">Membrane</keyword>
<feature type="transmembrane region" description="Helical" evidence="6">
    <location>
        <begin position="20"/>
        <end position="42"/>
    </location>
</feature>
<dbReference type="SMART" id="SM00387">
    <property type="entry name" value="HATPase_c"/>
    <property type="match status" value="1"/>
</dbReference>
<dbReference type="InterPro" id="IPR036890">
    <property type="entry name" value="HATPase_C_sf"/>
</dbReference>
<dbReference type="SUPFAM" id="SSF55874">
    <property type="entry name" value="ATPase domain of HSP90 chaperone/DNA topoisomerase II/histidine kinase"/>
    <property type="match status" value="1"/>
</dbReference>
<dbReference type="PANTHER" id="PTHR42878:SF15">
    <property type="entry name" value="BACTERIOPHYTOCHROME"/>
    <property type="match status" value="1"/>
</dbReference>
<dbReference type="Pfam" id="PF00512">
    <property type="entry name" value="HisKA"/>
    <property type="match status" value="1"/>
</dbReference>
<dbReference type="SUPFAM" id="SSF47384">
    <property type="entry name" value="Homodimeric domain of signal transducing histidine kinase"/>
    <property type="match status" value="1"/>
</dbReference>
<dbReference type="Pfam" id="PF05227">
    <property type="entry name" value="CHASE3"/>
    <property type="match status" value="1"/>
</dbReference>
<dbReference type="InterPro" id="IPR005467">
    <property type="entry name" value="His_kinase_dom"/>
</dbReference>
<dbReference type="PANTHER" id="PTHR42878">
    <property type="entry name" value="TWO-COMPONENT HISTIDINE KINASE"/>
    <property type="match status" value="1"/>
</dbReference>